<evidence type="ECO:0000313" key="8">
    <source>
        <dbReference type="EMBL" id="CAJ0574453.1"/>
    </source>
</evidence>
<dbReference type="InterPro" id="IPR036638">
    <property type="entry name" value="HLH_DNA-bd_sf"/>
</dbReference>
<feature type="compositionally biased region" description="Low complexity" evidence="6">
    <location>
        <begin position="360"/>
        <end position="370"/>
    </location>
</feature>
<dbReference type="Pfam" id="PF00010">
    <property type="entry name" value="HLH"/>
    <property type="match status" value="1"/>
</dbReference>
<dbReference type="EMBL" id="CATQJA010002630">
    <property type="protein sequence ID" value="CAJ0574453.1"/>
    <property type="molecule type" value="Genomic_DNA"/>
</dbReference>
<comment type="caution">
    <text evidence="8">The sequence shown here is derived from an EMBL/GenBank/DDBJ whole genome shotgun (WGS) entry which is preliminary data.</text>
</comment>
<feature type="compositionally biased region" description="Basic and acidic residues" evidence="6">
    <location>
        <begin position="408"/>
        <end position="424"/>
    </location>
</feature>
<proteinExistence type="predicted"/>
<gene>
    <name evidence="8" type="ORF">MSPICULIGERA_LOCUS12786</name>
</gene>
<sequence>MGSEELRLTVDPQLLAASQPAADYLNGLMPGLASAFLPHLSGFAALTTAIPKLDPDSIYVKEEKPIVQPLPYPGNNFHEHPSVGADATKAQEQQRAMAQYSDYPHLYDTSIVMPGAYYDAYAGYSSMAAPLMPIAATGDGTADFTASPSYVTTSAVTAALPSSLPQQETSTGSSVLEIGKPNTTQASATGSAATIPTAVTLSNNDWQAAAAWQQYYNMPHTAHTDYTFAQQAEVAFYPLAPAQLGGPLDATTADPSVYSLPTNLAGSSLAAGAFDYTALHPQTSLAAATALSNTSIPVPTGSKRKVGGGAKNGAASSSLTSSSSSASSAIPSSTIQSASAAAVSSIIGNGASAGAGAGGASSAAGPSKISNVSLPHGHHPHQQPHHPHHHHHKAPSSMASGDDGGLSDDDRSEDRDVDRRSANNARERIRVRDINSAFKELGRMCSQHSQVGYAMSISPVSEAASGDKTQTKLGILHQAVQVITALEEQVRQRNLNPKQAVMKRHGNDENKQNITGGGATVDQYGNPLVSPY</sequence>
<evidence type="ECO:0000256" key="2">
    <source>
        <dbReference type="ARBA" id="ARBA00023015"/>
    </source>
</evidence>
<name>A0AA36G3E4_9BILA</name>
<keyword evidence="4" id="KW-0804">Transcription</keyword>
<dbReference type="InterPro" id="IPR011598">
    <property type="entry name" value="bHLH_dom"/>
</dbReference>
<dbReference type="SMART" id="SM00353">
    <property type="entry name" value="HLH"/>
    <property type="match status" value="1"/>
</dbReference>
<organism evidence="8 9">
    <name type="scientific">Mesorhabditis spiculigera</name>
    <dbReference type="NCBI Taxonomy" id="96644"/>
    <lineage>
        <taxon>Eukaryota</taxon>
        <taxon>Metazoa</taxon>
        <taxon>Ecdysozoa</taxon>
        <taxon>Nematoda</taxon>
        <taxon>Chromadorea</taxon>
        <taxon>Rhabditida</taxon>
        <taxon>Rhabditina</taxon>
        <taxon>Rhabditomorpha</taxon>
        <taxon>Rhabditoidea</taxon>
        <taxon>Rhabditidae</taxon>
        <taxon>Mesorhabditinae</taxon>
        <taxon>Mesorhabditis</taxon>
    </lineage>
</organism>
<dbReference type="AlphaFoldDB" id="A0AA36G3E4"/>
<evidence type="ECO:0000256" key="4">
    <source>
        <dbReference type="ARBA" id="ARBA00023163"/>
    </source>
</evidence>
<protein>
    <recommendedName>
        <fullName evidence="7">BHLH domain-containing protein</fullName>
    </recommendedName>
</protein>
<dbReference type="SUPFAM" id="SSF47459">
    <property type="entry name" value="HLH, helix-loop-helix DNA-binding domain"/>
    <property type="match status" value="1"/>
</dbReference>
<accession>A0AA36G3E4</accession>
<dbReference type="Gene3D" id="4.10.280.10">
    <property type="entry name" value="Helix-loop-helix DNA-binding domain"/>
    <property type="match status" value="1"/>
</dbReference>
<evidence type="ECO:0000256" key="3">
    <source>
        <dbReference type="ARBA" id="ARBA00023125"/>
    </source>
</evidence>
<keyword evidence="9" id="KW-1185">Reference proteome</keyword>
<evidence type="ECO:0000256" key="6">
    <source>
        <dbReference type="SAM" id="MobiDB-lite"/>
    </source>
</evidence>
<keyword evidence="3" id="KW-0238">DNA-binding</keyword>
<keyword evidence="5" id="KW-0539">Nucleus</keyword>
<evidence type="ECO:0000259" key="7">
    <source>
        <dbReference type="PROSITE" id="PS50888"/>
    </source>
</evidence>
<keyword evidence="2" id="KW-0805">Transcription regulation</keyword>
<feature type="region of interest" description="Disordered" evidence="6">
    <location>
        <begin position="508"/>
        <end position="532"/>
    </location>
</feature>
<reference evidence="8" key="1">
    <citation type="submission" date="2023-06" db="EMBL/GenBank/DDBJ databases">
        <authorList>
            <person name="Delattre M."/>
        </authorList>
    </citation>
    <scope>NUCLEOTIDE SEQUENCE</scope>
    <source>
        <strain evidence="8">AF72</strain>
    </source>
</reference>
<dbReference type="PROSITE" id="PS50888">
    <property type="entry name" value="BHLH"/>
    <property type="match status" value="1"/>
</dbReference>
<evidence type="ECO:0000256" key="1">
    <source>
        <dbReference type="ARBA" id="ARBA00004123"/>
    </source>
</evidence>
<feature type="domain" description="BHLH" evidence="7">
    <location>
        <begin position="418"/>
        <end position="486"/>
    </location>
</feature>
<dbReference type="GO" id="GO:0000981">
    <property type="term" value="F:DNA-binding transcription factor activity, RNA polymerase II-specific"/>
    <property type="evidence" value="ECO:0007669"/>
    <property type="project" value="TreeGrafter"/>
</dbReference>
<feature type="compositionally biased region" description="Basic residues" evidence="6">
    <location>
        <begin position="376"/>
        <end position="394"/>
    </location>
</feature>
<dbReference type="Proteomes" id="UP001177023">
    <property type="component" value="Unassembled WGS sequence"/>
</dbReference>
<dbReference type="PANTHER" id="PTHR11793:SF13">
    <property type="entry name" value="PROTEIN DAUGHTERLESS"/>
    <property type="match status" value="1"/>
</dbReference>
<feature type="region of interest" description="Disordered" evidence="6">
    <location>
        <begin position="353"/>
        <end position="424"/>
    </location>
</feature>
<dbReference type="PANTHER" id="PTHR11793">
    <property type="entry name" value="BASIC HELIX-LOOP-HELIX TRANSCRIPTION FACTOR"/>
    <property type="match status" value="1"/>
</dbReference>
<feature type="region of interest" description="Disordered" evidence="6">
    <location>
        <begin position="294"/>
        <end position="330"/>
    </location>
</feature>
<feature type="compositionally biased region" description="Low complexity" evidence="6">
    <location>
        <begin position="312"/>
        <end position="330"/>
    </location>
</feature>
<evidence type="ECO:0000313" key="9">
    <source>
        <dbReference type="Proteomes" id="UP001177023"/>
    </source>
</evidence>
<dbReference type="GO" id="GO:0046983">
    <property type="term" value="F:protein dimerization activity"/>
    <property type="evidence" value="ECO:0007669"/>
    <property type="project" value="InterPro"/>
</dbReference>
<comment type="subcellular location">
    <subcellularLocation>
        <location evidence="1">Nucleus</location>
    </subcellularLocation>
</comment>
<feature type="non-terminal residue" evidence="8">
    <location>
        <position position="1"/>
    </location>
</feature>
<dbReference type="GO" id="GO:0000978">
    <property type="term" value="F:RNA polymerase II cis-regulatory region sequence-specific DNA binding"/>
    <property type="evidence" value="ECO:0007669"/>
    <property type="project" value="TreeGrafter"/>
</dbReference>
<dbReference type="GO" id="GO:0000785">
    <property type="term" value="C:chromatin"/>
    <property type="evidence" value="ECO:0007669"/>
    <property type="project" value="TreeGrafter"/>
</dbReference>
<dbReference type="InterPro" id="IPR051098">
    <property type="entry name" value="NeuroDiff_E-box_TFs"/>
</dbReference>
<evidence type="ECO:0000256" key="5">
    <source>
        <dbReference type="ARBA" id="ARBA00023242"/>
    </source>
</evidence>
<dbReference type="GO" id="GO:0005634">
    <property type="term" value="C:nucleus"/>
    <property type="evidence" value="ECO:0007669"/>
    <property type="project" value="UniProtKB-SubCell"/>
</dbReference>
<dbReference type="GO" id="GO:0005667">
    <property type="term" value="C:transcription regulator complex"/>
    <property type="evidence" value="ECO:0007669"/>
    <property type="project" value="TreeGrafter"/>
</dbReference>